<proteinExistence type="inferred from homology"/>
<dbReference type="CDD" id="cd00293">
    <property type="entry name" value="USP-like"/>
    <property type="match status" value="1"/>
</dbReference>
<dbReference type="PANTHER" id="PTHR46268">
    <property type="entry name" value="STRESS RESPONSE PROTEIN NHAX"/>
    <property type="match status" value="1"/>
</dbReference>
<gene>
    <name evidence="3" type="primary">uspA21</name>
    <name evidence="3" type="ORF">AArcS_1566</name>
</gene>
<dbReference type="Proteomes" id="UP000663586">
    <property type="component" value="Chromosome"/>
</dbReference>
<sequence length="134" mass="14653">MDDSEMAEKALRYAFDEFPEAEITVLNVVGGPSWMMGEATGLALADDIEEAAAERAEAVFECAHEIATERNRKISTLVGIGHPARNIIDRSEDYDTIILGAHGADRSRVSRRFLVGNVAETVSKRAPIPVIIVR</sequence>
<keyword evidence="4" id="KW-1185">Reference proteome</keyword>
<organism evidence="3 4">
    <name type="scientific">Natranaeroarchaeum sulfidigenes</name>
    <dbReference type="NCBI Taxonomy" id="2784880"/>
    <lineage>
        <taxon>Archaea</taxon>
        <taxon>Methanobacteriati</taxon>
        <taxon>Methanobacteriota</taxon>
        <taxon>Stenosarchaea group</taxon>
        <taxon>Halobacteria</taxon>
        <taxon>Halobacteriales</taxon>
        <taxon>Natronoarchaeaceae</taxon>
        <taxon>Natranaeroarchaeum</taxon>
    </lineage>
</organism>
<evidence type="ECO:0000256" key="1">
    <source>
        <dbReference type="ARBA" id="ARBA00008791"/>
    </source>
</evidence>
<dbReference type="EMBL" id="CP064786">
    <property type="protein sequence ID" value="QSG02777.1"/>
    <property type="molecule type" value="Genomic_DNA"/>
</dbReference>
<comment type="similarity">
    <text evidence="1">Belongs to the universal stress protein A family.</text>
</comment>
<feature type="domain" description="UspA" evidence="2">
    <location>
        <begin position="1"/>
        <end position="134"/>
    </location>
</feature>
<dbReference type="Gene3D" id="3.40.50.620">
    <property type="entry name" value="HUPs"/>
    <property type="match status" value="1"/>
</dbReference>
<reference evidence="3" key="1">
    <citation type="submission" date="2020-11" db="EMBL/GenBank/DDBJ databases">
        <title>Carbohydrate-dependent, anaerobic sulfur respiration: A novel catabolism in halophilic archaea.</title>
        <authorList>
            <person name="Sorokin D.Y."/>
            <person name="Messina E."/>
            <person name="Smedile F."/>
            <person name="La Cono V."/>
            <person name="Hallsworth J.E."/>
            <person name="Yakimov M.M."/>
        </authorList>
    </citation>
    <scope>NUCLEOTIDE SEQUENCE</scope>
    <source>
        <strain evidence="3">AArc-S</strain>
    </source>
</reference>
<accession>A0A897MQG3</accession>
<dbReference type="Pfam" id="PF00582">
    <property type="entry name" value="Usp"/>
    <property type="match status" value="1"/>
</dbReference>
<evidence type="ECO:0000313" key="4">
    <source>
        <dbReference type="Proteomes" id="UP000663586"/>
    </source>
</evidence>
<dbReference type="PANTHER" id="PTHR46268:SF24">
    <property type="entry name" value="UNIVERSAL STRESS PROTEIN"/>
    <property type="match status" value="1"/>
</dbReference>
<evidence type="ECO:0000313" key="3">
    <source>
        <dbReference type="EMBL" id="QSG02777.1"/>
    </source>
</evidence>
<dbReference type="InterPro" id="IPR014729">
    <property type="entry name" value="Rossmann-like_a/b/a_fold"/>
</dbReference>
<dbReference type="SUPFAM" id="SSF52402">
    <property type="entry name" value="Adenine nucleotide alpha hydrolases-like"/>
    <property type="match status" value="1"/>
</dbReference>
<evidence type="ECO:0000259" key="2">
    <source>
        <dbReference type="Pfam" id="PF00582"/>
    </source>
</evidence>
<dbReference type="AlphaFoldDB" id="A0A897MQG3"/>
<dbReference type="KEGG" id="hara:AArcS_1566"/>
<dbReference type="InterPro" id="IPR006016">
    <property type="entry name" value="UspA"/>
</dbReference>
<protein>
    <submittedName>
        <fullName evidence="3">Nucleotide-binding protein, UspA family</fullName>
    </submittedName>
</protein>
<name>A0A897MQG3_9EURY</name>